<gene>
    <name evidence="4" type="ORF">M1E25_16250</name>
</gene>
<dbReference type="Proteomes" id="UP001167160">
    <property type="component" value="Unassembled WGS sequence"/>
</dbReference>
<dbReference type="GO" id="GO:0008483">
    <property type="term" value="F:transaminase activity"/>
    <property type="evidence" value="ECO:0007669"/>
    <property type="project" value="UniProtKB-KW"/>
</dbReference>
<dbReference type="InterPro" id="IPR005814">
    <property type="entry name" value="Aminotrans_3"/>
</dbReference>
<evidence type="ECO:0000256" key="2">
    <source>
        <dbReference type="ARBA" id="ARBA00022898"/>
    </source>
</evidence>
<dbReference type="NCBIfam" id="NF005102">
    <property type="entry name" value="PRK06541.1"/>
    <property type="match status" value="1"/>
</dbReference>
<keyword evidence="5" id="KW-1185">Reference proteome</keyword>
<dbReference type="InterPro" id="IPR015421">
    <property type="entry name" value="PyrdxlP-dep_Trfase_major"/>
</dbReference>
<protein>
    <submittedName>
        <fullName evidence="4">Aspartate aminotransferase family protein</fullName>
    </submittedName>
</protein>
<dbReference type="InterPro" id="IPR049704">
    <property type="entry name" value="Aminotrans_3_PPA_site"/>
</dbReference>
<dbReference type="PANTHER" id="PTHR43094">
    <property type="entry name" value="AMINOTRANSFERASE"/>
    <property type="match status" value="1"/>
</dbReference>
<dbReference type="PROSITE" id="PS00600">
    <property type="entry name" value="AA_TRANSFER_CLASS_3"/>
    <property type="match status" value="1"/>
</dbReference>
<proteinExistence type="inferred from homology"/>
<organism evidence="4 5">
    <name type="scientific">Streptomyces meridianus</name>
    <dbReference type="NCBI Taxonomy" id="2938945"/>
    <lineage>
        <taxon>Bacteria</taxon>
        <taxon>Bacillati</taxon>
        <taxon>Actinomycetota</taxon>
        <taxon>Actinomycetes</taxon>
        <taxon>Kitasatosporales</taxon>
        <taxon>Streptomycetaceae</taxon>
        <taxon>Streptomyces</taxon>
    </lineage>
</organism>
<keyword evidence="2 3" id="KW-0663">Pyridoxal phosphate</keyword>
<dbReference type="Pfam" id="PF00202">
    <property type="entry name" value="Aminotran_3"/>
    <property type="match status" value="1"/>
</dbReference>
<keyword evidence="4" id="KW-0808">Transferase</keyword>
<sequence>MGNPIDMSPDLSKTAYDHLWMHFTRMSSYENAPVPTIVRGEGSYVFDDKGKKYLDGLAGLFVVQAGHGRQELAEVAAKQAAELAFFPVWSYAHPKAVELAERLAHYAPGDLNKVFFSTGGGEAVETAWKLAKQYHKLTGNHTKYKVISRAVAYHGTPQGALSITGLPGLKAPFEPLVPGARKVPNTNIYRAPAFLDEGTGVSPEAFGRWCADQIEQQILFEGPETVAAVFLEPVQNAGGCFPPPPGYFQRVREICDEYNVLLVSDEVICAFGRLGTIFACDKFGYVPDIITCAKGMTSGYSPIGATIVSDRIAEPFYRDDNVFLHGYTFGGHPVSSAVALANLDLFEREGLLRHVLANESAFLSTLQKLHDLPIVGDVRGNGYFYGIELVKDKATKESFNEEESERILYGFVSKKLFENGLYCRADDRGDPVIQLSPPLISDQSTFDEIEQILRGVLTEAWTKI</sequence>
<dbReference type="InterPro" id="IPR015424">
    <property type="entry name" value="PyrdxlP-dep_Trfase"/>
</dbReference>
<dbReference type="SUPFAM" id="SSF53383">
    <property type="entry name" value="PLP-dependent transferases"/>
    <property type="match status" value="1"/>
</dbReference>
<dbReference type="Gene3D" id="3.90.1150.10">
    <property type="entry name" value="Aspartate Aminotransferase, domain 1"/>
    <property type="match status" value="1"/>
</dbReference>
<accession>A0ABT0XAR3</accession>
<keyword evidence="4" id="KW-0032">Aminotransferase</keyword>
<reference evidence="4" key="1">
    <citation type="journal article" date="2023" name="Int. J. Syst. Evol. Microbiol.">
        <title>Streptomyces meridianus sp. nov. isolated from brackish water of the Tagus estuary in Alcochete, Portugal.</title>
        <authorList>
            <person name="Santos J.D.N."/>
            <person name="Klimek D."/>
            <person name="Calusinska M."/>
            <person name="Lobo Da Cunha A."/>
            <person name="Catita J."/>
            <person name="Goncalves H."/>
            <person name="Gonzalez I."/>
            <person name="Reyes F."/>
            <person name="Lage O.M."/>
        </authorList>
    </citation>
    <scope>NUCLEOTIDE SEQUENCE</scope>
    <source>
        <strain evidence="4">MTZ3.1</strain>
    </source>
</reference>
<name>A0ABT0XAR3_9ACTN</name>
<evidence type="ECO:0000256" key="3">
    <source>
        <dbReference type="RuleBase" id="RU003560"/>
    </source>
</evidence>
<comment type="similarity">
    <text evidence="1 3">Belongs to the class-III pyridoxal-phosphate-dependent aminotransferase family.</text>
</comment>
<dbReference type="RefSeq" id="WP_251416121.1">
    <property type="nucleotide sequence ID" value="NZ_JAMQGM010000034.1"/>
</dbReference>
<comment type="caution">
    <text evidence="4">The sequence shown here is derived from an EMBL/GenBank/DDBJ whole genome shotgun (WGS) entry which is preliminary data.</text>
</comment>
<dbReference type="Gene3D" id="3.40.640.10">
    <property type="entry name" value="Type I PLP-dependent aspartate aminotransferase-like (Major domain)"/>
    <property type="match status" value="1"/>
</dbReference>
<dbReference type="InterPro" id="IPR015422">
    <property type="entry name" value="PyrdxlP-dep_Trfase_small"/>
</dbReference>
<dbReference type="EMBL" id="JAMQGM010000034">
    <property type="protein sequence ID" value="MCM2578884.1"/>
    <property type="molecule type" value="Genomic_DNA"/>
</dbReference>
<dbReference type="CDD" id="cd00610">
    <property type="entry name" value="OAT_like"/>
    <property type="match status" value="1"/>
</dbReference>
<evidence type="ECO:0000313" key="4">
    <source>
        <dbReference type="EMBL" id="MCM2578884.1"/>
    </source>
</evidence>
<dbReference type="PANTHER" id="PTHR43094:SF1">
    <property type="entry name" value="AMINOTRANSFERASE CLASS-III"/>
    <property type="match status" value="1"/>
</dbReference>
<evidence type="ECO:0000256" key="1">
    <source>
        <dbReference type="ARBA" id="ARBA00008954"/>
    </source>
</evidence>
<evidence type="ECO:0000313" key="5">
    <source>
        <dbReference type="Proteomes" id="UP001167160"/>
    </source>
</evidence>